<name>A0ABX2AP32_9BACT</name>
<organism evidence="1 2">
    <name type="scientific">Xylanibacter muris</name>
    <dbReference type="NCBI Taxonomy" id="2736290"/>
    <lineage>
        <taxon>Bacteria</taxon>
        <taxon>Pseudomonadati</taxon>
        <taxon>Bacteroidota</taxon>
        <taxon>Bacteroidia</taxon>
        <taxon>Bacteroidales</taxon>
        <taxon>Prevotellaceae</taxon>
        <taxon>Xylanibacter</taxon>
    </lineage>
</organism>
<sequence length="311" mass="34631">MEETFFYSIAEFNCSITFADTTVNSIQLLPSFKSFSTDLSSSDNTTDCSTKNKTGTTHETLFRLYIDDTTAPAKEKELIRNFDTGNGDTMVFNLPDGGYQFIIKDLHGKSCALLITNSKFTECRCALKGDTSMRIFGLNSAIMLIFAYAASFHDTLLIHASCVRNNGKAFPFIAKSGTGKSTHSNLWMNYIPDTDLINDDNPIIRIINDTPYLYGSPWSGKTPCYRNVKVPLGAITRIERAPANSIEKQPVLQAMASIMPSCSSMKWDLQINNNICDTLTKLLATIPVFTLRCLPDREAAELCHRTLNAYQ</sequence>
<protein>
    <recommendedName>
        <fullName evidence="3">Phosphoenolpyruvate carboxykinase</fullName>
    </recommendedName>
</protein>
<dbReference type="Proteomes" id="UP000714420">
    <property type="component" value="Unassembled WGS sequence"/>
</dbReference>
<proteinExistence type="predicted"/>
<keyword evidence="2" id="KW-1185">Reference proteome</keyword>
<dbReference type="SUPFAM" id="SSF53795">
    <property type="entry name" value="PEP carboxykinase-like"/>
    <property type="match status" value="1"/>
</dbReference>
<comment type="caution">
    <text evidence="1">The sequence shown here is derived from an EMBL/GenBank/DDBJ whole genome shotgun (WGS) entry which is preliminary data.</text>
</comment>
<evidence type="ECO:0000313" key="2">
    <source>
        <dbReference type="Proteomes" id="UP000714420"/>
    </source>
</evidence>
<gene>
    <name evidence="1" type="ORF">HPS56_08140</name>
</gene>
<dbReference type="RefSeq" id="WP_172275642.1">
    <property type="nucleotide sequence ID" value="NZ_CASGMU010000021.1"/>
</dbReference>
<evidence type="ECO:0008006" key="3">
    <source>
        <dbReference type="Google" id="ProtNLM"/>
    </source>
</evidence>
<accession>A0ABX2AP32</accession>
<evidence type="ECO:0000313" key="1">
    <source>
        <dbReference type="EMBL" id="NPD92312.1"/>
    </source>
</evidence>
<dbReference type="EMBL" id="JABKKF010000006">
    <property type="protein sequence ID" value="NPD92312.1"/>
    <property type="molecule type" value="Genomic_DNA"/>
</dbReference>
<reference evidence="1 2" key="1">
    <citation type="submission" date="2020-05" db="EMBL/GenBank/DDBJ databases">
        <title>Distinct polysaccharide utilization as determinants for interspecies competition between intestinal Prevotella spp.</title>
        <authorList>
            <person name="Galvez E.J.C."/>
            <person name="Iljazovic A."/>
            <person name="Strowig T."/>
        </authorList>
    </citation>
    <scope>NUCLEOTIDE SEQUENCE [LARGE SCALE GENOMIC DNA]</scope>
    <source>
        <strain evidence="1 2">PMUR</strain>
    </source>
</reference>